<organism evidence="1 2">
    <name type="scientific">Malassezia furfur</name>
    <name type="common">Pityriasis versicolor infection agent</name>
    <name type="synonym">Pityrosporum furfur</name>
    <dbReference type="NCBI Taxonomy" id="55194"/>
    <lineage>
        <taxon>Eukaryota</taxon>
        <taxon>Fungi</taxon>
        <taxon>Dikarya</taxon>
        <taxon>Basidiomycota</taxon>
        <taxon>Ustilaginomycotina</taxon>
        <taxon>Malasseziomycetes</taxon>
        <taxon>Malasseziales</taxon>
        <taxon>Malasseziaceae</taxon>
        <taxon>Malassezia</taxon>
    </lineage>
</organism>
<accession>A0ABY8EVK3</accession>
<keyword evidence="2" id="KW-1185">Reference proteome</keyword>
<name>A0ABY8EVK3_MALFU</name>
<sequence length="291" mass="32243">MSDTTPVEKRSDTGSVVYSEAIGADDPLLRESHVVLTEIPQGFTATLLDTTLLLSTVQGEKLGSIGNGRKAGAFHLFKKRPLEFDIMDAQGRPLFRIRRVPNERHTDALVYERRNGPNGTAWHQIGQILVRSRSPRGFGYEVSYTLYEIHADGHYYEPFATIESNPFTHKFRFLHDARVVANMQQVDWSDLGLKSKLANYLFWLQPGAAPDAVQLATKCKQGHPVTTAVQLPPNCIPNVDPSAPHPSTNQRVLYLAAAYLVIYDQKLDERLSNNQSSALIASSGSVAVSTL</sequence>
<dbReference type="Proteomes" id="UP000818624">
    <property type="component" value="Chromosome 5"/>
</dbReference>
<evidence type="ECO:0000313" key="2">
    <source>
        <dbReference type="Proteomes" id="UP000818624"/>
    </source>
</evidence>
<proteinExistence type="predicted"/>
<gene>
    <name evidence="1" type="ORF">GLX27_004239</name>
</gene>
<protein>
    <submittedName>
        <fullName evidence="1">Uncharacterized protein</fullName>
    </submittedName>
</protein>
<evidence type="ECO:0000313" key="1">
    <source>
        <dbReference type="EMBL" id="WFD49556.1"/>
    </source>
</evidence>
<reference evidence="1 2" key="1">
    <citation type="journal article" date="2020" name="Elife">
        <title>Loss of centromere function drives karyotype evolution in closely related Malassezia species.</title>
        <authorList>
            <person name="Sankaranarayanan S.R."/>
            <person name="Ianiri G."/>
            <person name="Coelho M.A."/>
            <person name="Reza M.H."/>
            <person name="Thimmappa B.C."/>
            <person name="Ganguly P."/>
            <person name="Vadnala R.N."/>
            <person name="Sun S."/>
            <person name="Siddharthan R."/>
            <person name="Tellgren-Roth C."/>
            <person name="Dawson T.L."/>
            <person name="Heitman J."/>
            <person name="Sanyal K."/>
        </authorList>
    </citation>
    <scope>NUCLEOTIDE SEQUENCE [LARGE SCALE GENOMIC DNA]</scope>
    <source>
        <strain evidence="1">CBS14141</strain>
    </source>
</reference>
<dbReference type="EMBL" id="CP046238">
    <property type="protein sequence ID" value="WFD49556.1"/>
    <property type="molecule type" value="Genomic_DNA"/>
</dbReference>